<dbReference type="SMART" id="SM00387">
    <property type="entry name" value="HATPase_c"/>
    <property type="match status" value="1"/>
</dbReference>
<evidence type="ECO:0000259" key="8">
    <source>
        <dbReference type="PROSITE" id="PS50112"/>
    </source>
</evidence>
<proteinExistence type="predicted"/>
<dbReference type="InterPro" id="IPR004358">
    <property type="entry name" value="Sig_transdc_His_kin-like_C"/>
</dbReference>
<dbReference type="InterPro" id="IPR000014">
    <property type="entry name" value="PAS"/>
</dbReference>
<dbReference type="GO" id="GO:0009927">
    <property type="term" value="F:histidine phosphotransfer kinase activity"/>
    <property type="evidence" value="ECO:0007669"/>
    <property type="project" value="TreeGrafter"/>
</dbReference>
<comment type="catalytic activity">
    <reaction evidence="1">
        <text>ATP + protein L-histidine = ADP + protein N-phospho-L-histidine.</text>
        <dbReference type="EC" id="2.7.13.3"/>
    </reaction>
</comment>
<dbReference type="SUPFAM" id="SSF55785">
    <property type="entry name" value="PYP-like sensor domain (PAS domain)"/>
    <property type="match status" value="1"/>
</dbReference>
<dbReference type="Gene3D" id="3.30.565.10">
    <property type="entry name" value="Histidine kinase-like ATPase, C-terminal domain"/>
    <property type="match status" value="1"/>
</dbReference>
<keyword evidence="3" id="KW-0597">Phosphoprotein</keyword>
<dbReference type="InterPro" id="IPR003661">
    <property type="entry name" value="HisK_dim/P_dom"/>
</dbReference>
<reference evidence="9" key="1">
    <citation type="submission" date="2020-04" db="EMBL/GenBank/DDBJ databases">
        <authorList>
            <person name="Zhang T."/>
        </authorList>
    </citation>
    <scope>NUCLEOTIDE SEQUENCE</scope>
    <source>
        <strain evidence="9">HKST-UBA80</strain>
    </source>
</reference>
<dbReference type="Gene3D" id="1.10.287.130">
    <property type="match status" value="1"/>
</dbReference>
<dbReference type="EC" id="2.7.13.3" evidence="2"/>
<evidence type="ECO:0000259" key="7">
    <source>
        <dbReference type="PROSITE" id="PS50109"/>
    </source>
</evidence>
<dbReference type="FunFam" id="1.10.287.130:FF:000001">
    <property type="entry name" value="Two-component sensor histidine kinase"/>
    <property type="match status" value="1"/>
</dbReference>
<accession>A0A955E0N6</accession>
<dbReference type="PROSITE" id="PS50112">
    <property type="entry name" value="PAS"/>
    <property type="match status" value="1"/>
</dbReference>
<dbReference type="PROSITE" id="PS50109">
    <property type="entry name" value="HIS_KIN"/>
    <property type="match status" value="1"/>
</dbReference>
<dbReference type="Proteomes" id="UP000714817">
    <property type="component" value="Unassembled WGS sequence"/>
</dbReference>
<feature type="domain" description="PAS" evidence="8">
    <location>
        <begin position="26"/>
        <end position="71"/>
    </location>
</feature>
<dbReference type="InterPro" id="IPR035965">
    <property type="entry name" value="PAS-like_dom_sf"/>
</dbReference>
<protein>
    <recommendedName>
        <fullName evidence="2">histidine kinase</fullName>
        <ecNumber evidence="2">2.7.13.3</ecNumber>
    </recommendedName>
</protein>
<dbReference type="Pfam" id="PF00512">
    <property type="entry name" value="HisKA"/>
    <property type="match status" value="1"/>
</dbReference>
<evidence type="ECO:0000256" key="5">
    <source>
        <dbReference type="ARBA" id="ARBA00022777"/>
    </source>
</evidence>
<dbReference type="GO" id="GO:0000155">
    <property type="term" value="F:phosphorelay sensor kinase activity"/>
    <property type="evidence" value="ECO:0007669"/>
    <property type="project" value="InterPro"/>
</dbReference>
<dbReference type="InterPro" id="IPR003594">
    <property type="entry name" value="HATPase_dom"/>
</dbReference>
<evidence type="ECO:0000256" key="1">
    <source>
        <dbReference type="ARBA" id="ARBA00000085"/>
    </source>
</evidence>
<evidence type="ECO:0000313" key="10">
    <source>
        <dbReference type="Proteomes" id="UP000714817"/>
    </source>
</evidence>
<evidence type="ECO:0000256" key="6">
    <source>
        <dbReference type="ARBA" id="ARBA00023012"/>
    </source>
</evidence>
<dbReference type="PANTHER" id="PTHR43047">
    <property type="entry name" value="TWO-COMPONENT HISTIDINE PROTEIN KINASE"/>
    <property type="match status" value="1"/>
</dbReference>
<evidence type="ECO:0000256" key="3">
    <source>
        <dbReference type="ARBA" id="ARBA00022553"/>
    </source>
</evidence>
<feature type="domain" description="Histidine kinase" evidence="7">
    <location>
        <begin position="156"/>
        <end position="379"/>
    </location>
</feature>
<reference evidence="9" key="2">
    <citation type="journal article" date="2021" name="Microbiome">
        <title>Successional dynamics and alternative stable states in a saline activated sludge microbial community over 9 years.</title>
        <authorList>
            <person name="Wang Y."/>
            <person name="Ye J."/>
            <person name="Ju F."/>
            <person name="Liu L."/>
            <person name="Boyd J.A."/>
            <person name="Deng Y."/>
            <person name="Parks D.H."/>
            <person name="Jiang X."/>
            <person name="Yin X."/>
            <person name="Woodcroft B.J."/>
            <person name="Tyson G.W."/>
            <person name="Hugenholtz P."/>
            <person name="Polz M.F."/>
            <person name="Zhang T."/>
        </authorList>
    </citation>
    <scope>NUCLEOTIDE SEQUENCE</scope>
    <source>
        <strain evidence="9">HKST-UBA80</strain>
    </source>
</reference>
<keyword evidence="4" id="KW-0808">Transferase</keyword>
<dbReference type="CDD" id="cd00130">
    <property type="entry name" value="PAS"/>
    <property type="match status" value="1"/>
</dbReference>
<name>A0A955E0N6_UNCKA</name>
<dbReference type="PANTHER" id="PTHR43047:SF72">
    <property type="entry name" value="OSMOSENSING HISTIDINE PROTEIN KINASE SLN1"/>
    <property type="match status" value="1"/>
</dbReference>
<dbReference type="SUPFAM" id="SSF47384">
    <property type="entry name" value="Homodimeric domain of signal transducing histidine kinase"/>
    <property type="match status" value="1"/>
</dbReference>
<dbReference type="Gene3D" id="3.30.450.20">
    <property type="entry name" value="PAS domain"/>
    <property type="match status" value="1"/>
</dbReference>
<dbReference type="SUPFAM" id="SSF55874">
    <property type="entry name" value="ATPase domain of HSP90 chaperone/DNA topoisomerase II/histidine kinase"/>
    <property type="match status" value="1"/>
</dbReference>
<dbReference type="EMBL" id="JAGQNY010000005">
    <property type="protein sequence ID" value="MCA9302023.1"/>
    <property type="molecule type" value="Genomic_DNA"/>
</dbReference>
<dbReference type="InterPro" id="IPR036890">
    <property type="entry name" value="HATPase_C_sf"/>
</dbReference>
<dbReference type="AlphaFoldDB" id="A0A955E0N6"/>
<dbReference type="Pfam" id="PF13426">
    <property type="entry name" value="PAS_9"/>
    <property type="match status" value="1"/>
</dbReference>
<dbReference type="NCBIfam" id="TIGR00229">
    <property type="entry name" value="sensory_box"/>
    <property type="match status" value="1"/>
</dbReference>
<dbReference type="InterPro" id="IPR005467">
    <property type="entry name" value="His_kinase_dom"/>
</dbReference>
<dbReference type="PRINTS" id="PR00344">
    <property type="entry name" value="BCTRLSENSOR"/>
</dbReference>
<keyword evidence="6" id="KW-0902">Two-component regulatory system</keyword>
<dbReference type="Pfam" id="PF02518">
    <property type="entry name" value="HATPase_c"/>
    <property type="match status" value="1"/>
</dbReference>
<organism evidence="9 10">
    <name type="scientific">candidate division WWE3 bacterium</name>
    <dbReference type="NCBI Taxonomy" id="2053526"/>
    <lineage>
        <taxon>Bacteria</taxon>
        <taxon>Katanobacteria</taxon>
    </lineage>
</organism>
<comment type="caution">
    <text evidence="9">The sequence shown here is derived from an EMBL/GenBank/DDBJ whole genome shotgun (WGS) entry which is preliminary data.</text>
</comment>
<evidence type="ECO:0000256" key="2">
    <source>
        <dbReference type="ARBA" id="ARBA00012438"/>
    </source>
</evidence>
<dbReference type="SMART" id="SM00388">
    <property type="entry name" value="HisKA"/>
    <property type="match status" value="1"/>
</dbReference>
<dbReference type="GO" id="GO:0005886">
    <property type="term" value="C:plasma membrane"/>
    <property type="evidence" value="ECO:0007669"/>
    <property type="project" value="TreeGrafter"/>
</dbReference>
<evidence type="ECO:0000313" key="9">
    <source>
        <dbReference type="EMBL" id="MCA9302023.1"/>
    </source>
</evidence>
<keyword evidence="5" id="KW-0418">Kinase</keyword>
<dbReference type="InterPro" id="IPR036097">
    <property type="entry name" value="HisK_dim/P_sf"/>
</dbReference>
<sequence>MRSNKTDQFQKVAQEIYKKNLELYNERKRAELLLYKVSEAIYATDPKGKITLFNHTLEKMLNTTSAEVIGKKASDIISITTEKGEAIDITSFYRMTENFGIPDTAILLSPEGKKYYVHIKVSVIKTGENNIEHLVTMSDITKEKELEKTKDDFVSIASHELRTPMSIIKSYLWMLSAGKGGKLSKKQAIYVEKSMKSTDRMIALINDMLNISRIEEGRVKIEEKRLNLDLILPDIIEELEIKTAEKDLYLKLENKTNVRYVYGDRQKIREIFVNLVGNAIKFTQTGGITVKIERLKNARHVKFSIIDTGKGISSTDTQMLFKKFQRLENSYKTVAEAGGTGLGLYIVKLYVSKMGGEVGVFSGGPDKGSTFWFTLPTTKQQEDAVSLSTQQP</sequence>
<evidence type="ECO:0000256" key="4">
    <source>
        <dbReference type="ARBA" id="ARBA00022679"/>
    </source>
</evidence>
<dbReference type="CDD" id="cd00082">
    <property type="entry name" value="HisKA"/>
    <property type="match status" value="1"/>
</dbReference>
<gene>
    <name evidence="9" type="ORF">KDA10_01485</name>
</gene>